<accession>A0A6A6LDU8</accession>
<organism evidence="1 2">
    <name type="scientific">Hevea brasiliensis</name>
    <name type="common">Para rubber tree</name>
    <name type="synonym">Siphonia brasiliensis</name>
    <dbReference type="NCBI Taxonomy" id="3981"/>
    <lineage>
        <taxon>Eukaryota</taxon>
        <taxon>Viridiplantae</taxon>
        <taxon>Streptophyta</taxon>
        <taxon>Embryophyta</taxon>
        <taxon>Tracheophyta</taxon>
        <taxon>Spermatophyta</taxon>
        <taxon>Magnoliopsida</taxon>
        <taxon>eudicotyledons</taxon>
        <taxon>Gunneridae</taxon>
        <taxon>Pentapetalae</taxon>
        <taxon>rosids</taxon>
        <taxon>fabids</taxon>
        <taxon>Malpighiales</taxon>
        <taxon>Euphorbiaceae</taxon>
        <taxon>Crotonoideae</taxon>
        <taxon>Micrandreae</taxon>
        <taxon>Hevea</taxon>
    </lineage>
</organism>
<comment type="caution">
    <text evidence="1">The sequence shown here is derived from an EMBL/GenBank/DDBJ whole genome shotgun (WGS) entry which is preliminary data.</text>
</comment>
<evidence type="ECO:0000313" key="1">
    <source>
        <dbReference type="EMBL" id="KAF2299194.1"/>
    </source>
</evidence>
<keyword evidence="2" id="KW-1185">Reference proteome</keyword>
<name>A0A6A6LDU8_HEVBR</name>
<protein>
    <submittedName>
        <fullName evidence="1">Uncharacterized protein</fullName>
    </submittedName>
</protein>
<gene>
    <name evidence="1" type="ORF">GH714_030937</name>
</gene>
<proteinExistence type="predicted"/>
<reference evidence="1 2" key="1">
    <citation type="journal article" date="2020" name="Mol. Plant">
        <title>The Chromosome-Based Rubber Tree Genome Provides New Insights into Spurge Genome Evolution and Rubber Biosynthesis.</title>
        <authorList>
            <person name="Liu J."/>
            <person name="Shi C."/>
            <person name="Shi C.C."/>
            <person name="Li W."/>
            <person name="Zhang Q.J."/>
            <person name="Zhang Y."/>
            <person name="Li K."/>
            <person name="Lu H.F."/>
            <person name="Shi C."/>
            <person name="Zhu S.T."/>
            <person name="Xiao Z.Y."/>
            <person name="Nan H."/>
            <person name="Yue Y."/>
            <person name="Zhu X.G."/>
            <person name="Wu Y."/>
            <person name="Hong X.N."/>
            <person name="Fan G.Y."/>
            <person name="Tong Y."/>
            <person name="Zhang D."/>
            <person name="Mao C.L."/>
            <person name="Liu Y.L."/>
            <person name="Hao S.J."/>
            <person name="Liu W.Q."/>
            <person name="Lv M.Q."/>
            <person name="Zhang H.B."/>
            <person name="Liu Y."/>
            <person name="Hu-Tang G.R."/>
            <person name="Wang J.P."/>
            <person name="Wang J.H."/>
            <person name="Sun Y.H."/>
            <person name="Ni S.B."/>
            <person name="Chen W.B."/>
            <person name="Zhang X.C."/>
            <person name="Jiao Y.N."/>
            <person name="Eichler E.E."/>
            <person name="Li G.H."/>
            <person name="Liu X."/>
            <person name="Gao L.Z."/>
        </authorList>
    </citation>
    <scope>NUCLEOTIDE SEQUENCE [LARGE SCALE GENOMIC DNA]</scope>
    <source>
        <strain evidence="2">cv. GT1</strain>
        <tissue evidence="1">Leaf</tissue>
    </source>
</reference>
<sequence length="134" mass="15243">MGPSRLREELGNIETRMDKIEDHLVSGDRFEELESRLRELGEGLEDTRGELQATLNEALDKVANESKALKIAHAKEMSTMREDSRVLKEKHALETLINKKIMASRIVVSYERLDALSFKPCAIDRIVIILYCTG</sequence>
<dbReference type="EMBL" id="JAAGAX010000011">
    <property type="protein sequence ID" value="KAF2299194.1"/>
    <property type="molecule type" value="Genomic_DNA"/>
</dbReference>
<dbReference type="Proteomes" id="UP000467840">
    <property type="component" value="Chromosome 1"/>
</dbReference>
<evidence type="ECO:0000313" key="2">
    <source>
        <dbReference type="Proteomes" id="UP000467840"/>
    </source>
</evidence>
<dbReference type="AlphaFoldDB" id="A0A6A6LDU8"/>